<evidence type="ECO:0000256" key="4">
    <source>
        <dbReference type="ARBA" id="ARBA00022475"/>
    </source>
</evidence>
<comment type="similarity">
    <text evidence="2">Belongs to the cytochrome ubiquinol oxidase subunit 1 family.</text>
</comment>
<keyword evidence="3" id="KW-0813">Transport</keyword>
<dbReference type="RefSeq" id="WP_344222093.1">
    <property type="nucleotide sequence ID" value="NZ_BAAAOS010000064.1"/>
</dbReference>
<keyword evidence="5" id="KW-0349">Heme</keyword>
<dbReference type="Proteomes" id="UP001500393">
    <property type="component" value="Unassembled WGS sequence"/>
</dbReference>
<keyword evidence="10" id="KW-0408">Iron</keyword>
<sequence length="57" mass="6535">MFAATGFAIRDGRFEPTNWRDVILNPSFTWRYPHMLVAVLISAGSTPRGPRFRWAVP</sequence>
<evidence type="ECO:0000256" key="10">
    <source>
        <dbReference type="ARBA" id="ARBA00023004"/>
    </source>
</evidence>
<evidence type="ECO:0000256" key="6">
    <source>
        <dbReference type="ARBA" id="ARBA00022692"/>
    </source>
</evidence>
<evidence type="ECO:0000256" key="5">
    <source>
        <dbReference type="ARBA" id="ARBA00022617"/>
    </source>
</evidence>
<evidence type="ECO:0000256" key="9">
    <source>
        <dbReference type="ARBA" id="ARBA00022989"/>
    </source>
</evidence>
<keyword evidence="8" id="KW-0249">Electron transport</keyword>
<evidence type="ECO:0000256" key="8">
    <source>
        <dbReference type="ARBA" id="ARBA00022982"/>
    </source>
</evidence>
<keyword evidence="6" id="KW-0812">Transmembrane</keyword>
<keyword evidence="7" id="KW-0479">Metal-binding</keyword>
<protein>
    <submittedName>
        <fullName evidence="12">Uncharacterized protein</fullName>
    </submittedName>
</protein>
<dbReference type="EMBL" id="BAAAOS010000064">
    <property type="protein sequence ID" value="GAA1614821.1"/>
    <property type="molecule type" value="Genomic_DNA"/>
</dbReference>
<comment type="caution">
    <text evidence="12">The sequence shown here is derived from an EMBL/GenBank/DDBJ whole genome shotgun (WGS) entry which is preliminary data.</text>
</comment>
<accession>A0ABN2ERM8</accession>
<evidence type="ECO:0000313" key="13">
    <source>
        <dbReference type="Proteomes" id="UP001500393"/>
    </source>
</evidence>
<keyword evidence="4" id="KW-1003">Cell membrane</keyword>
<evidence type="ECO:0000256" key="7">
    <source>
        <dbReference type="ARBA" id="ARBA00022723"/>
    </source>
</evidence>
<evidence type="ECO:0000256" key="3">
    <source>
        <dbReference type="ARBA" id="ARBA00022448"/>
    </source>
</evidence>
<keyword evidence="11" id="KW-0472">Membrane</keyword>
<dbReference type="Pfam" id="PF01654">
    <property type="entry name" value="Cyt_bd_oxida_I"/>
    <property type="match status" value="1"/>
</dbReference>
<evidence type="ECO:0000256" key="1">
    <source>
        <dbReference type="ARBA" id="ARBA00004651"/>
    </source>
</evidence>
<name>A0ABN2ERM8_9ACTN</name>
<gene>
    <name evidence="12" type="ORF">GCM10009789_81160</name>
</gene>
<dbReference type="InterPro" id="IPR002585">
    <property type="entry name" value="Cyt-d_ubiquinol_oxidase_su_1"/>
</dbReference>
<keyword evidence="13" id="KW-1185">Reference proteome</keyword>
<evidence type="ECO:0000256" key="11">
    <source>
        <dbReference type="ARBA" id="ARBA00023136"/>
    </source>
</evidence>
<reference evidence="12 13" key="1">
    <citation type="journal article" date="2019" name="Int. J. Syst. Evol. Microbiol.">
        <title>The Global Catalogue of Microorganisms (GCM) 10K type strain sequencing project: providing services to taxonomists for standard genome sequencing and annotation.</title>
        <authorList>
            <consortium name="The Broad Institute Genomics Platform"/>
            <consortium name="The Broad Institute Genome Sequencing Center for Infectious Disease"/>
            <person name="Wu L."/>
            <person name="Ma J."/>
        </authorList>
    </citation>
    <scope>NUCLEOTIDE SEQUENCE [LARGE SCALE GENOMIC DNA]</scope>
    <source>
        <strain evidence="12 13">JCM 14969</strain>
    </source>
</reference>
<proteinExistence type="inferred from homology"/>
<organism evidence="12 13">
    <name type="scientific">Kribbella sancticallisti</name>
    <dbReference type="NCBI Taxonomy" id="460087"/>
    <lineage>
        <taxon>Bacteria</taxon>
        <taxon>Bacillati</taxon>
        <taxon>Actinomycetota</taxon>
        <taxon>Actinomycetes</taxon>
        <taxon>Propionibacteriales</taxon>
        <taxon>Kribbellaceae</taxon>
        <taxon>Kribbella</taxon>
    </lineage>
</organism>
<evidence type="ECO:0000256" key="2">
    <source>
        <dbReference type="ARBA" id="ARBA00009819"/>
    </source>
</evidence>
<comment type="subcellular location">
    <subcellularLocation>
        <location evidence="1">Cell membrane</location>
        <topology evidence="1">Multi-pass membrane protein</topology>
    </subcellularLocation>
</comment>
<evidence type="ECO:0000313" key="12">
    <source>
        <dbReference type="EMBL" id="GAA1614821.1"/>
    </source>
</evidence>
<keyword evidence="9" id="KW-1133">Transmembrane helix</keyword>